<reference evidence="3" key="1">
    <citation type="journal article" date="2019" name="Int. J. Syst. Evol. Microbiol.">
        <title>The Global Catalogue of Microorganisms (GCM) 10K type strain sequencing project: providing services to taxonomists for standard genome sequencing and annotation.</title>
        <authorList>
            <consortium name="The Broad Institute Genomics Platform"/>
            <consortium name="The Broad Institute Genome Sequencing Center for Infectious Disease"/>
            <person name="Wu L."/>
            <person name="Ma J."/>
        </authorList>
    </citation>
    <scope>NUCLEOTIDE SEQUENCE [LARGE SCALE GENOMIC DNA]</scope>
    <source>
        <strain evidence="3">KCTC 52487</strain>
    </source>
</reference>
<gene>
    <name evidence="2" type="ORF">ACFOOR_00715</name>
</gene>
<proteinExistence type="predicted"/>
<dbReference type="RefSeq" id="WP_343163666.1">
    <property type="nucleotide sequence ID" value="NZ_JBHRSV010000001.1"/>
</dbReference>
<keyword evidence="1" id="KW-0472">Membrane</keyword>
<evidence type="ECO:0008006" key="4">
    <source>
        <dbReference type="Google" id="ProtNLM"/>
    </source>
</evidence>
<feature type="transmembrane region" description="Helical" evidence="1">
    <location>
        <begin position="6"/>
        <end position="24"/>
    </location>
</feature>
<feature type="transmembrane region" description="Helical" evidence="1">
    <location>
        <begin position="55"/>
        <end position="75"/>
    </location>
</feature>
<keyword evidence="3" id="KW-1185">Reference proteome</keyword>
<keyword evidence="1" id="KW-1133">Transmembrane helix</keyword>
<dbReference type="EMBL" id="JBHRSV010000001">
    <property type="protein sequence ID" value="MFC2924621.1"/>
    <property type="molecule type" value="Genomic_DNA"/>
</dbReference>
<feature type="transmembrane region" description="Helical" evidence="1">
    <location>
        <begin position="31"/>
        <end position="49"/>
    </location>
</feature>
<sequence>MIDLLGWYAMASGIAAAIMISIDAGRRITGWGFVVFTTSSLSWIIVGVGEGEPPLSLQNVVLTGINLLGIYRWLIRRKKTAPQRSGG</sequence>
<organism evidence="2 3">
    <name type="scientific">Hyphobacterium vulgare</name>
    <dbReference type="NCBI Taxonomy" id="1736751"/>
    <lineage>
        <taxon>Bacteria</taxon>
        <taxon>Pseudomonadati</taxon>
        <taxon>Pseudomonadota</taxon>
        <taxon>Alphaproteobacteria</taxon>
        <taxon>Maricaulales</taxon>
        <taxon>Maricaulaceae</taxon>
        <taxon>Hyphobacterium</taxon>
    </lineage>
</organism>
<dbReference type="Proteomes" id="UP001595379">
    <property type="component" value="Unassembled WGS sequence"/>
</dbReference>
<evidence type="ECO:0000256" key="1">
    <source>
        <dbReference type="SAM" id="Phobius"/>
    </source>
</evidence>
<accession>A0ABV6ZT69</accession>
<evidence type="ECO:0000313" key="2">
    <source>
        <dbReference type="EMBL" id="MFC2924621.1"/>
    </source>
</evidence>
<name>A0ABV6ZT69_9PROT</name>
<evidence type="ECO:0000313" key="3">
    <source>
        <dbReference type="Proteomes" id="UP001595379"/>
    </source>
</evidence>
<comment type="caution">
    <text evidence="2">The sequence shown here is derived from an EMBL/GenBank/DDBJ whole genome shotgun (WGS) entry which is preliminary data.</text>
</comment>
<protein>
    <recommendedName>
        <fullName evidence="4">PRC-barrel protein</fullName>
    </recommendedName>
</protein>
<keyword evidence="1" id="KW-0812">Transmembrane</keyword>